<gene>
    <name evidence="2" type="ORF">AMECASPLE_030585</name>
</gene>
<protein>
    <submittedName>
        <fullName evidence="2">Uncharacterized protein</fullName>
    </submittedName>
</protein>
<sequence>MLNIYSHWTFKNLAPSACQRAAYNCWETGSWSGEAGAYFQPSLGENRDTPWTGHHSITGQHRDTQEK</sequence>
<name>A0ABV0ZFW8_9TELE</name>
<dbReference type="Proteomes" id="UP001469553">
    <property type="component" value="Unassembled WGS sequence"/>
</dbReference>
<evidence type="ECO:0000256" key="1">
    <source>
        <dbReference type="SAM" id="MobiDB-lite"/>
    </source>
</evidence>
<evidence type="ECO:0000313" key="3">
    <source>
        <dbReference type="Proteomes" id="UP001469553"/>
    </source>
</evidence>
<proteinExistence type="predicted"/>
<accession>A0ABV0ZFW8</accession>
<keyword evidence="3" id="KW-1185">Reference proteome</keyword>
<comment type="caution">
    <text evidence="2">The sequence shown here is derived from an EMBL/GenBank/DDBJ whole genome shotgun (WGS) entry which is preliminary data.</text>
</comment>
<dbReference type="EMBL" id="JAHRIP010060097">
    <property type="protein sequence ID" value="MEQ2304747.1"/>
    <property type="molecule type" value="Genomic_DNA"/>
</dbReference>
<evidence type="ECO:0000313" key="2">
    <source>
        <dbReference type="EMBL" id="MEQ2304747.1"/>
    </source>
</evidence>
<organism evidence="2 3">
    <name type="scientific">Ameca splendens</name>
    <dbReference type="NCBI Taxonomy" id="208324"/>
    <lineage>
        <taxon>Eukaryota</taxon>
        <taxon>Metazoa</taxon>
        <taxon>Chordata</taxon>
        <taxon>Craniata</taxon>
        <taxon>Vertebrata</taxon>
        <taxon>Euteleostomi</taxon>
        <taxon>Actinopterygii</taxon>
        <taxon>Neopterygii</taxon>
        <taxon>Teleostei</taxon>
        <taxon>Neoteleostei</taxon>
        <taxon>Acanthomorphata</taxon>
        <taxon>Ovalentaria</taxon>
        <taxon>Atherinomorphae</taxon>
        <taxon>Cyprinodontiformes</taxon>
        <taxon>Goodeidae</taxon>
        <taxon>Ameca</taxon>
    </lineage>
</organism>
<reference evidence="2 3" key="1">
    <citation type="submission" date="2021-06" db="EMBL/GenBank/DDBJ databases">
        <authorList>
            <person name="Palmer J.M."/>
        </authorList>
    </citation>
    <scope>NUCLEOTIDE SEQUENCE [LARGE SCALE GENOMIC DNA]</scope>
    <source>
        <strain evidence="2 3">AS_MEX2019</strain>
        <tissue evidence="2">Muscle</tissue>
    </source>
</reference>
<feature type="region of interest" description="Disordered" evidence="1">
    <location>
        <begin position="42"/>
        <end position="67"/>
    </location>
</feature>